<dbReference type="OrthoDB" id="1446823at2"/>
<dbReference type="RefSeq" id="WP_092468816.1">
    <property type="nucleotide sequence ID" value="NZ_FNCZ01000005.1"/>
</dbReference>
<keyword evidence="1" id="KW-0732">Signal</keyword>
<sequence length="116" mass="12589">MKKLLFTLLCFTFLLSASAHNEPKVGDILTVKTPSAEGFNHIDFPKANTLIKRGIVTGYKSVNNEAVVIDDIETEDNGSTTVTLKKKDGSKFFGILNKVKANYAKAIGSGELVVIK</sequence>
<dbReference type="STRING" id="262004.SAMN04489796_105164"/>
<evidence type="ECO:0000313" key="2">
    <source>
        <dbReference type="EMBL" id="SDH91974.1"/>
    </source>
</evidence>
<protein>
    <submittedName>
        <fullName evidence="2">Uncharacterized protein</fullName>
    </submittedName>
</protein>
<proteinExistence type="predicted"/>
<dbReference type="EMBL" id="FNCZ01000005">
    <property type="protein sequence ID" value="SDH91974.1"/>
    <property type="molecule type" value="Genomic_DNA"/>
</dbReference>
<dbReference type="Proteomes" id="UP000199492">
    <property type="component" value="Unassembled WGS sequence"/>
</dbReference>
<organism evidence="2 3">
    <name type="scientific">Winogradskyella thalassocola</name>
    <dbReference type="NCBI Taxonomy" id="262004"/>
    <lineage>
        <taxon>Bacteria</taxon>
        <taxon>Pseudomonadati</taxon>
        <taxon>Bacteroidota</taxon>
        <taxon>Flavobacteriia</taxon>
        <taxon>Flavobacteriales</taxon>
        <taxon>Flavobacteriaceae</taxon>
        <taxon>Winogradskyella</taxon>
    </lineage>
</organism>
<reference evidence="3" key="1">
    <citation type="submission" date="2016-10" db="EMBL/GenBank/DDBJ databases">
        <authorList>
            <person name="Varghese N."/>
            <person name="Submissions S."/>
        </authorList>
    </citation>
    <scope>NUCLEOTIDE SEQUENCE [LARGE SCALE GENOMIC DNA]</scope>
    <source>
        <strain evidence="3">DSM 15363</strain>
    </source>
</reference>
<accession>A0A1G8GC82</accession>
<keyword evidence="3" id="KW-1185">Reference proteome</keyword>
<gene>
    <name evidence="2" type="ORF">SAMN04489796_105164</name>
</gene>
<feature type="signal peptide" evidence="1">
    <location>
        <begin position="1"/>
        <end position="19"/>
    </location>
</feature>
<evidence type="ECO:0000313" key="3">
    <source>
        <dbReference type="Proteomes" id="UP000199492"/>
    </source>
</evidence>
<name>A0A1G8GC82_9FLAO</name>
<dbReference type="AlphaFoldDB" id="A0A1G8GC82"/>
<evidence type="ECO:0000256" key="1">
    <source>
        <dbReference type="SAM" id="SignalP"/>
    </source>
</evidence>
<feature type="chain" id="PRO_5011461114" evidence="1">
    <location>
        <begin position="20"/>
        <end position="116"/>
    </location>
</feature>